<gene>
    <name evidence="1" type="ORF">ACFPH6_14520</name>
</gene>
<dbReference type="RefSeq" id="WP_386341978.1">
    <property type="nucleotide sequence ID" value="NZ_JBHSFG010000021.1"/>
</dbReference>
<comment type="caution">
    <text evidence="1">The sequence shown here is derived from an EMBL/GenBank/DDBJ whole genome shotgun (WGS) entry which is preliminary data.</text>
</comment>
<sequence>MRMHLVEPMRQFIANHADWHTVFQLLSTPTLARQRARMPGGLLDDATALVSLAEILDAIPDPRR</sequence>
<keyword evidence="2" id="KW-1185">Reference proteome</keyword>
<evidence type="ECO:0000313" key="2">
    <source>
        <dbReference type="Proteomes" id="UP001596012"/>
    </source>
</evidence>
<dbReference type="Proteomes" id="UP001596012">
    <property type="component" value="Unassembled WGS sequence"/>
</dbReference>
<proteinExistence type="predicted"/>
<evidence type="ECO:0000313" key="1">
    <source>
        <dbReference type="EMBL" id="MFC4465725.1"/>
    </source>
</evidence>
<protein>
    <submittedName>
        <fullName evidence="1">Uncharacterized protein</fullName>
    </submittedName>
</protein>
<reference evidence="2" key="1">
    <citation type="journal article" date="2019" name="Int. J. Syst. Evol. Microbiol.">
        <title>The Global Catalogue of Microorganisms (GCM) 10K type strain sequencing project: providing services to taxonomists for standard genome sequencing and annotation.</title>
        <authorList>
            <consortium name="The Broad Institute Genomics Platform"/>
            <consortium name="The Broad Institute Genome Sequencing Center for Infectious Disease"/>
            <person name="Wu L."/>
            <person name="Ma J."/>
        </authorList>
    </citation>
    <scope>NUCLEOTIDE SEQUENCE [LARGE SCALE GENOMIC DNA]</scope>
    <source>
        <strain evidence="2">DT43</strain>
    </source>
</reference>
<organism evidence="1 2">
    <name type="scientific">Streptomyces xiangluensis</name>
    <dbReference type="NCBI Taxonomy" id="2665720"/>
    <lineage>
        <taxon>Bacteria</taxon>
        <taxon>Bacillati</taxon>
        <taxon>Actinomycetota</taxon>
        <taxon>Actinomycetes</taxon>
        <taxon>Kitasatosporales</taxon>
        <taxon>Streptomycetaceae</taxon>
        <taxon>Streptomyces</taxon>
    </lineage>
</organism>
<accession>A0ABV8YNE0</accession>
<name>A0ABV8YNE0_9ACTN</name>
<dbReference type="EMBL" id="JBHSFG010000021">
    <property type="protein sequence ID" value="MFC4465725.1"/>
    <property type="molecule type" value="Genomic_DNA"/>
</dbReference>